<dbReference type="InterPro" id="IPR004104">
    <property type="entry name" value="Gfo/Idh/MocA-like_OxRdtase_C"/>
</dbReference>
<protein>
    <submittedName>
        <fullName evidence="4">Gfo/Idh/MocA family oxidoreductase</fullName>
    </submittedName>
</protein>
<dbReference type="EMBL" id="DVJN01000050">
    <property type="protein sequence ID" value="HIS91876.1"/>
    <property type="molecule type" value="Genomic_DNA"/>
</dbReference>
<organism evidence="4 5">
    <name type="scientific">Candidatus Alectryocaccomicrobium excrementavium</name>
    <dbReference type="NCBI Taxonomy" id="2840668"/>
    <lineage>
        <taxon>Bacteria</taxon>
        <taxon>Bacillati</taxon>
        <taxon>Bacillota</taxon>
        <taxon>Clostridia</taxon>
        <taxon>Candidatus Alectryocaccomicrobium</taxon>
    </lineage>
</organism>
<dbReference type="Gene3D" id="3.40.50.720">
    <property type="entry name" value="NAD(P)-binding Rossmann-like Domain"/>
    <property type="match status" value="1"/>
</dbReference>
<dbReference type="Proteomes" id="UP000824140">
    <property type="component" value="Unassembled WGS sequence"/>
</dbReference>
<dbReference type="AlphaFoldDB" id="A0A9D1FYK3"/>
<name>A0A9D1FYK3_9FIRM</name>
<dbReference type="Pfam" id="PF01408">
    <property type="entry name" value="GFO_IDH_MocA"/>
    <property type="match status" value="1"/>
</dbReference>
<dbReference type="Pfam" id="PF02894">
    <property type="entry name" value="GFO_IDH_MocA_C"/>
    <property type="match status" value="1"/>
</dbReference>
<dbReference type="InterPro" id="IPR000683">
    <property type="entry name" value="Gfo/Idh/MocA-like_OxRdtase_N"/>
</dbReference>
<dbReference type="PANTHER" id="PTHR43249">
    <property type="entry name" value="UDP-N-ACETYL-2-AMINO-2-DEOXY-D-GLUCURONATE OXIDASE"/>
    <property type="match status" value="1"/>
</dbReference>
<dbReference type="InterPro" id="IPR036291">
    <property type="entry name" value="NAD(P)-bd_dom_sf"/>
</dbReference>
<comment type="similarity">
    <text evidence="1">Belongs to the Gfo/Idh/MocA family.</text>
</comment>
<dbReference type="Gene3D" id="3.30.360.10">
    <property type="entry name" value="Dihydrodipicolinate Reductase, domain 2"/>
    <property type="match status" value="1"/>
</dbReference>
<dbReference type="InterPro" id="IPR052515">
    <property type="entry name" value="Gfo/Idh/MocA_Oxidoreductase"/>
</dbReference>
<comment type="caution">
    <text evidence="4">The sequence shown here is derived from an EMBL/GenBank/DDBJ whole genome shotgun (WGS) entry which is preliminary data.</text>
</comment>
<accession>A0A9D1FYK3</accession>
<feature type="domain" description="Gfo/Idh/MocA-like oxidoreductase N-terminal" evidence="2">
    <location>
        <begin position="4"/>
        <end position="123"/>
    </location>
</feature>
<evidence type="ECO:0000259" key="2">
    <source>
        <dbReference type="Pfam" id="PF01408"/>
    </source>
</evidence>
<reference evidence="4" key="2">
    <citation type="journal article" date="2021" name="PeerJ">
        <title>Extensive microbial diversity within the chicken gut microbiome revealed by metagenomics and culture.</title>
        <authorList>
            <person name="Gilroy R."/>
            <person name="Ravi A."/>
            <person name="Getino M."/>
            <person name="Pursley I."/>
            <person name="Horton D.L."/>
            <person name="Alikhan N.F."/>
            <person name="Baker D."/>
            <person name="Gharbi K."/>
            <person name="Hall N."/>
            <person name="Watson M."/>
            <person name="Adriaenssens E.M."/>
            <person name="Foster-Nyarko E."/>
            <person name="Jarju S."/>
            <person name="Secka A."/>
            <person name="Antonio M."/>
            <person name="Oren A."/>
            <person name="Chaudhuri R.R."/>
            <person name="La Ragione R."/>
            <person name="Hildebrand F."/>
            <person name="Pallen M.J."/>
        </authorList>
    </citation>
    <scope>NUCLEOTIDE SEQUENCE</scope>
    <source>
        <strain evidence="4">13766</strain>
    </source>
</reference>
<dbReference type="SUPFAM" id="SSF55347">
    <property type="entry name" value="Glyceraldehyde-3-phosphate dehydrogenase-like, C-terminal domain"/>
    <property type="match status" value="1"/>
</dbReference>
<proteinExistence type="inferred from homology"/>
<evidence type="ECO:0000256" key="1">
    <source>
        <dbReference type="ARBA" id="ARBA00010928"/>
    </source>
</evidence>
<dbReference type="SUPFAM" id="SSF51735">
    <property type="entry name" value="NAD(P)-binding Rossmann-fold domains"/>
    <property type="match status" value="1"/>
</dbReference>
<feature type="domain" description="Gfo/Idh/MocA-like oxidoreductase C-terminal" evidence="3">
    <location>
        <begin position="135"/>
        <end position="350"/>
    </location>
</feature>
<evidence type="ECO:0000259" key="3">
    <source>
        <dbReference type="Pfam" id="PF02894"/>
    </source>
</evidence>
<reference evidence="4" key="1">
    <citation type="submission" date="2020-10" db="EMBL/GenBank/DDBJ databases">
        <authorList>
            <person name="Gilroy R."/>
        </authorList>
    </citation>
    <scope>NUCLEOTIDE SEQUENCE</scope>
    <source>
        <strain evidence="4">13766</strain>
    </source>
</reference>
<sequence>MRMLKVGVIGTGGISGVHLGGYSRNPNVEIYALCDINEKNLARRAEEYKVSRTFTDYREMLALPELDAVSVCTWNSAHAECAIAALRAGKHVLCEKPMALNTAQAEEMEKAAKESGKLLMIGFVRRFGNDCAVLKDFIDGGSFGDIYYAKAQYLRRKGCPGGWFGDKSRSGGGPLIDLGVHVIDLCRYLMGGPQPVSVYGATFNKLGDRRQIKDARGYSSTVVSQEDIFDVEDMATALIRFDNGAVLSVEASFSLNIEKDVGNIELFGTRAGCKLDPELTIFTDMNQYLANVKLAQSTALSFDGLFDNEINHFVECIETGRPCRNPAQDGVTLMRILDGIYESARTGHEVLL</sequence>
<evidence type="ECO:0000313" key="5">
    <source>
        <dbReference type="Proteomes" id="UP000824140"/>
    </source>
</evidence>
<dbReference type="GO" id="GO:0000166">
    <property type="term" value="F:nucleotide binding"/>
    <property type="evidence" value="ECO:0007669"/>
    <property type="project" value="InterPro"/>
</dbReference>
<dbReference type="PANTHER" id="PTHR43249:SF1">
    <property type="entry name" value="D-GLUCOSIDE 3-DEHYDROGENASE"/>
    <property type="match status" value="1"/>
</dbReference>
<gene>
    <name evidence="4" type="ORF">IAA84_02545</name>
</gene>
<evidence type="ECO:0000313" key="4">
    <source>
        <dbReference type="EMBL" id="HIS91876.1"/>
    </source>
</evidence>